<keyword evidence="12" id="KW-1185">Reference proteome</keyword>
<dbReference type="SMART" id="SM00451">
    <property type="entry name" value="ZnF_U1"/>
    <property type="match status" value="1"/>
</dbReference>
<evidence type="ECO:0000256" key="2">
    <source>
        <dbReference type="ARBA" id="ARBA00022490"/>
    </source>
</evidence>
<feature type="compositionally biased region" description="Acidic residues" evidence="9">
    <location>
        <begin position="80"/>
        <end position="91"/>
    </location>
</feature>
<organism evidence="11 12">
    <name type="scientific">Thelonectria olida</name>
    <dbReference type="NCBI Taxonomy" id="1576542"/>
    <lineage>
        <taxon>Eukaryota</taxon>
        <taxon>Fungi</taxon>
        <taxon>Dikarya</taxon>
        <taxon>Ascomycota</taxon>
        <taxon>Pezizomycotina</taxon>
        <taxon>Sordariomycetes</taxon>
        <taxon>Hypocreomycetidae</taxon>
        <taxon>Hypocreales</taxon>
        <taxon>Nectriaceae</taxon>
        <taxon>Thelonectria</taxon>
    </lineage>
</organism>
<comment type="caution">
    <text evidence="11">The sequence shown here is derived from an EMBL/GenBank/DDBJ whole genome shotgun (WGS) entry which is preliminary data.</text>
</comment>
<dbReference type="InterPro" id="IPR041661">
    <property type="entry name" value="ZN622/Rei1/Reh1_Znf-C2H2"/>
</dbReference>
<dbReference type="PANTHER" id="PTHR13182:SF8">
    <property type="entry name" value="CYTOPLASMIC 60S SUBUNIT BIOGENESIS FACTOR ZNF622"/>
    <property type="match status" value="1"/>
</dbReference>
<feature type="region of interest" description="Disordered" evidence="9">
    <location>
        <begin position="197"/>
        <end position="241"/>
    </location>
</feature>
<dbReference type="SUPFAM" id="SSF57667">
    <property type="entry name" value="beta-beta-alpha zinc fingers"/>
    <property type="match status" value="1"/>
</dbReference>
<evidence type="ECO:0000256" key="3">
    <source>
        <dbReference type="ARBA" id="ARBA00022517"/>
    </source>
</evidence>
<evidence type="ECO:0000313" key="12">
    <source>
        <dbReference type="Proteomes" id="UP000777438"/>
    </source>
</evidence>
<sequence length="337" mass="37163">MTPLTTPPTATPTAPPPGLSCSICHVSFDTAQEQRRHAKSESHVENLRKRVVASGLSTLPTPDNCRDSAQASGQSSPSDTDPEDNVSENEATEFQSEDCLFCPNSSTTFDENLSHMKTTHGLTIPYRDNLAVEPATLIWYLHLVIFAYHECISCGTRRRTVEGVQQHMLDKGHCRFEISDETMEFYDLEGIKGHATGSLVRPDEDSLRLPSGSVISHRNQTSSSKPRPPNRRTTSGQDQGALLSHASSDALTTKDRKDTALASQLSRLSVKDQQSLIHLPDSAQRSFLVQRKKEIDVARRKERRVQRMAERLRVGHEIPGTHAKGTHGGPIGATIGR</sequence>
<feature type="compositionally biased region" description="Polar residues" evidence="9">
    <location>
        <begin position="213"/>
        <end position="238"/>
    </location>
</feature>
<dbReference type="PANTHER" id="PTHR13182">
    <property type="entry name" value="ZINC FINGER PROTEIN 622"/>
    <property type="match status" value="1"/>
</dbReference>
<evidence type="ECO:0000256" key="8">
    <source>
        <dbReference type="ARBA" id="ARBA00034126"/>
    </source>
</evidence>
<keyword evidence="7" id="KW-0862">Zinc</keyword>
<dbReference type="PROSITE" id="PS00028">
    <property type="entry name" value="ZINC_FINGER_C2H2_1"/>
    <property type="match status" value="1"/>
</dbReference>
<dbReference type="GO" id="GO:0042273">
    <property type="term" value="P:ribosomal large subunit biogenesis"/>
    <property type="evidence" value="ECO:0007669"/>
    <property type="project" value="TreeGrafter"/>
</dbReference>
<dbReference type="GO" id="GO:0003676">
    <property type="term" value="F:nucleic acid binding"/>
    <property type="evidence" value="ECO:0007669"/>
    <property type="project" value="InterPro"/>
</dbReference>
<dbReference type="Proteomes" id="UP000777438">
    <property type="component" value="Unassembled WGS sequence"/>
</dbReference>
<dbReference type="OrthoDB" id="19329at2759"/>
<dbReference type="InterPro" id="IPR040025">
    <property type="entry name" value="Znf622/Rei1/Reh1"/>
</dbReference>
<dbReference type="SMART" id="SM00355">
    <property type="entry name" value="ZnF_C2H2"/>
    <property type="match status" value="3"/>
</dbReference>
<keyword evidence="2" id="KW-0963">Cytoplasm</keyword>
<keyword evidence="6 11" id="KW-0863">Zinc-finger</keyword>
<feature type="compositionally biased region" description="Polar residues" evidence="9">
    <location>
        <begin position="55"/>
        <end position="79"/>
    </location>
</feature>
<evidence type="ECO:0000256" key="6">
    <source>
        <dbReference type="ARBA" id="ARBA00022771"/>
    </source>
</evidence>
<dbReference type="GO" id="GO:0030687">
    <property type="term" value="C:preribosome, large subunit precursor"/>
    <property type="evidence" value="ECO:0007669"/>
    <property type="project" value="TreeGrafter"/>
</dbReference>
<dbReference type="InterPro" id="IPR036236">
    <property type="entry name" value="Znf_C2H2_sf"/>
</dbReference>
<dbReference type="InterPro" id="IPR013087">
    <property type="entry name" value="Znf_C2H2_type"/>
</dbReference>
<protein>
    <submittedName>
        <fullName evidence="11">C2H2 type zinc-finger-domain-containing protein</fullName>
    </submittedName>
</protein>
<feature type="domain" description="C2H2-type" evidence="10">
    <location>
        <begin position="21"/>
        <end position="43"/>
    </location>
</feature>
<name>A0A9P8W4I7_9HYPO</name>
<dbReference type="GO" id="GO:0005737">
    <property type="term" value="C:cytoplasm"/>
    <property type="evidence" value="ECO:0007669"/>
    <property type="project" value="UniProtKB-SubCell"/>
</dbReference>
<evidence type="ECO:0000313" key="11">
    <source>
        <dbReference type="EMBL" id="KAH6887608.1"/>
    </source>
</evidence>
<evidence type="ECO:0000259" key="10">
    <source>
        <dbReference type="PROSITE" id="PS00028"/>
    </source>
</evidence>
<keyword evidence="5" id="KW-0677">Repeat</keyword>
<accession>A0A9P8W4I7</accession>
<evidence type="ECO:0000256" key="9">
    <source>
        <dbReference type="SAM" id="MobiDB-lite"/>
    </source>
</evidence>
<evidence type="ECO:0000256" key="5">
    <source>
        <dbReference type="ARBA" id="ARBA00022737"/>
    </source>
</evidence>
<keyword evidence="3" id="KW-0690">Ribosome biogenesis</keyword>
<evidence type="ECO:0000256" key="4">
    <source>
        <dbReference type="ARBA" id="ARBA00022723"/>
    </source>
</evidence>
<dbReference type="Pfam" id="PF12756">
    <property type="entry name" value="zf-C2H2_2"/>
    <property type="match status" value="1"/>
</dbReference>
<keyword evidence="4" id="KW-0479">Metal-binding</keyword>
<dbReference type="GO" id="GO:0008270">
    <property type="term" value="F:zinc ion binding"/>
    <property type="evidence" value="ECO:0007669"/>
    <property type="project" value="UniProtKB-KW"/>
</dbReference>
<comment type="subcellular location">
    <subcellularLocation>
        <location evidence="1">Cytoplasm</location>
    </subcellularLocation>
</comment>
<gene>
    <name evidence="11" type="ORF">B0T10DRAFT_490085</name>
</gene>
<feature type="region of interest" description="Disordered" evidence="9">
    <location>
        <begin position="32"/>
        <end position="94"/>
    </location>
</feature>
<dbReference type="EMBL" id="JAGPYM010000014">
    <property type="protein sequence ID" value="KAH6887608.1"/>
    <property type="molecule type" value="Genomic_DNA"/>
</dbReference>
<reference evidence="11 12" key="1">
    <citation type="journal article" date="2021" name="Nat. Commun.">
        <title>Genetic determinants of endophytism in the Arabidopsis root mycobiome.</title>
        <authorList>
            <person name="Mesny F."/>
            <person name="Miyauchi S."/>
            <person name="Thiergart T."/>
            <person name="Pickel B."/>
            <person name="Atanasova L."/>
            <person name="Karlsson M."/>
            <person name="Huettel B."/>
            <person name="Barry K.W."/>
            <person name="Haridas S."/>
            <person name="Chen C."/>
            <person name="Bauer D."/>
            <person name="Andreopoulos W."/>
            <person name="Pangilinan J."/>
            <person name="LaButti K."/>
            <person name="Riley R."/>
            <person name="Lipzen A."/>
            <person name="Clum A."/>
            <person name="Drula E."/>
            <person name="Henrissat B."/>
            <person name="Kohler A."/>
            <person name="Grigoriev I.V."/>
            <person name="Martin F.M."/>
            <person name="Hacquard S."/>
        </authorList>
    </citation>
    <scope>NUCLEOTIDE SEQUENCE [LARGE SCALE GENOMIC DNA]</scope>
    <source>
        <strain evidence="11 12">MPI-CAGE-CH-0241</strain>
    </source>
</reference>
<dbReference type="InterPro" id="IPR003604">
    <property type="entry name" value="Matrin/U1-like-C_Znf_C2H2"/>
</dbReference>
<proteinExistence type="inferred from homology"/>
<evidence type="ECO:0000256" key="1">
    <source>
        <dbReference type="ARBA" id="ARBA00004496"/>
    </source>
</evidence>
<dbReference type="AlphaFoldDB" id="A0A9P8W4I7"/>
<feature type="compositionally biased region" description="Basic and acidic residues" evidence="9">
    <location>
        <begin position="32"/>
        <end position="48"/>
    </location>
</feature>
<comment type="similarity">
    <text evidence="8">Belongs to the REI1 family.</text>
</comment>
<evidence type="ECO:0000256" key="7">
    <source>
        <dbReference type="ARBA" id="ARBA00022833"/>
    </source>
</evidence>